<dbReference type="HOGENOM" id="CLU_000445_114_71_0"/>
<evidence type="ECO:0000256" key="6">
    <source>
        <dbReference type="ARBA" id="ARBA00023136"/>
    </source>
</evidence>
<feature type="domain" description="PAC" evidence="11">
    <location>
        <begin position="125"/>
        <end position="183"/>
    </location>
</feature>
<dbReference type="PRINTS" id="PR00344">
    <property type="entry name" value="BCTRLSENSOR"/>
</dbReference>
<dbReference type="GO" id="GO:0006355">
    <property type="term" value="P:regulation of DNA-templated transcription"/>
    <property type="evidence" value="ECO:0007669"/>
    <property type="project" value="InterPro"/>
</dbReference>
<evidence type="ECO:0000256" key="7">
    <source>
        <dbReference type="SAM" id="Coils"/>
    </source>
</evidence>
<dbReference type="Proteomes" id="UP000007718">
    <property type="component" value="Chromosome"/>
</dbReference>
<dbReference type="InterPro" id="IPR035965">
    <property type="entry name" value="PAS-like_dom_sf"/>
</dbReference>
<dbReference type="SUPFAM" id="SSF55874">
    <property type="entry name" value="ATPase domain of HSP90 chaperone/DNA topoisomerase II/histidine kinase"/>
    <property type="match status" value="1"/>
</dbReference>
<feature type="domain" description="PAS" evidence="10">
    <location>
        <begin position="50"/>
        <end position="120"/>
    </location>
</feature>
<evidence type="ECO:0000256" key="5">
    <source>
        <dbReference type="ARBA" id="ARBA00022777"/>
    </source>
</evidence>
<dbReference type="EC" id="2.7.13.3" evidence="2"/>
<feature type="coiled-coil region" evidence="7">
    <location>
        <begin position="171"/>
        <end position="198"/>
    </location>
</feature>
<dbReference type="STRING" id="693977.Deipr_1801"/>
<dbReference type="SUPFAM" id="SSF47384">
    <property type="entry name" value="Homodimeric domain of signal transducing histidine kinase"/>
    <property type="match status" value="1"/>
</dbReference>
<dbReference type="SMART" id="SM00388">
    <property type="entry name" value="HisKA"/>
    <property type="match status" value="1"/>
</dbReference>
<dbReference type="GO" id="GO:0007234">
    <property type="term" value="P:osmosensory signaling via phosphorelay pathway"/>
    <property type="evidence" value="ECO:0007669"/>
    <property type="project" value="TreeGrafter"/>
</dbReference>
<dbReference type="PROSITE" id="PS50113">
    <property type="entry name" value="PAC"/>
    <property type="match status" value="1"/>
</dbReference>
<dbReference type="AlphaFoldDB" id="F0RLK9"/>
<keyword evidence="3" id="KW-0597">Phosphoprotein</keyword>
<evidence type="ECO:0000259" key="11">
    <source>
        <dbReference type="PROSITE" id="PS50113"/>
    </source>
</evidence>
<dbReference type="InterPro" id="IPR036890">
    <property type="entry name" value="HATPase_C_sf"/>
</dbReference>
<dbReference type="Pfam" id="PF00989">
    <property type="entry name" value="PAS"/>
    <property type="match status" value="1"/>
</dbReference>
<gene>
    <name evidence="12" type="ordered locus">Deipr_1801</name>
</gene>
<protein>
    <recommendedName>
        <fullName evidence="2">histidine kinase</fullName>
        <ecNumber evidence="2">2.7.13.3</ecNumber>
    </recommendedName>
</protein>
<dbReference type="PANTHER" id="PTHR42878">
    <property type="entry name" value="TWO-COMPONENT HISTIDINE KINASE"/>
    <property type="match status" value="1"/>
</dbReference>
<dbReference type="SMART" id="SM00091">
    <property type="entry name" value="PAS"/>
    <property type="match status" value="1"/>
</dbReference>
<keyword evidence="7" id="KW-0175">Coiled coil</keyword>
<keyword evidence="5 12" id="KW-0418">Kinase</keyword>
<dbReference type="InterPro" id="IPR036097">
    <property type="entry name" value="HisK_dim/P_sf"/>
</dbReference>
<dbReference type="RefSeq" id="WP_013615541.1">
    <property type="nucleotide sequence ID" value="NC_015161.1"/>
</dbReference>
<sequence>MSSTEPPSTAAADTPVPPSTPAGHAPDSAVPGAAASTNDLAATTRALAEAQGRYQQLFESAPVGYVVLDRSGTLLQANQAAGELLGLASQQLEGQSFGHWLHPRHHAYLASLLEQLDRRQAGPSVTAELQLQRADGQACFAQAQLVVSGPSWSVVGTVDPEPHLLMALTDITALKRAQAELQRLNQTLEARIEQRTADVLGMAGEMQRFTQSVAHDLSGPLRHIQSFAGRLERSDLSEADRRAVGTITAAAARMGSLIDALDQVALACNSQLNLTSIDLDRVLDAALKGSGAAQVLEVQRGDLPRVLCDIQSMQTVLGQLLDNVLKATAHTPQPRLQVRAERQGGEVIIHLCDNGMGFSSNYREHIFEVFRKLHPDRDFAGEGVGLAVVRRLMLRQGGRIWADSAGTGQGACFSLALPAAP</sequence>
<reference evidence="12 13" key="2">
    <citation type="journal article" date="2012" name="Stand. Genomic Sci.">
        <title>Complete genome sequence of the orange-red pigmented, radioresistant Deinococcus proteolyticus type strain (MRP(T)).</title>
        <authorList>
            <person name="Copeland A."/>
            <person name="Zeytun A."/>
            <person name="Yassawong M."/>
            <person name="Nolan M."/>
            <person name="Lucas S."/>
            <person name="Hammon N."/>
            <person name="Deshpande S."/>
            <person name="Cheng J.F."/>
            <person name="Han C."/>
            <person name="Tapia R."/>
            <person name="Goodwin L.A."/>
            <person name="Pitluck S."/>
            <person name="Mavromatis K."/>
            <person name="Liolios K."/>
            <person name="Pagani I."/>
            <person name="Ivanova N."/>
            <person name="Mikhailova N."/>
            <person name="Pati A."/>
            <person name="Chen A."/>
            <person name="Palaniappan K."/>
            <person name="Land M."/>
            <person name="Hauser L."/>
            <person name="Jeffries C.D."/>
            <person name="Brambilla E.M."/>
            <person name="Rohde M."/>
            <person name="Sikorski J."/>
            <person name="Pukall R."/>
            <person name="Goker M."/>
            <person name="Detter J.C."/>
            <person name="Woyke T."/>
            <person name="Bristow J."/>
            <person name="Eisen J.A."/>
            <person name="Markowitz V."/>
            <person name="Hugenholtz P."/>
            <person name="Kyrpides N.C."/>
            <person name="Klenk H.P."/>
            <person name="Lapidus A."/>
        </authorList>
    </citation>
    <scope>NUCLEOTIDE SEQUENCE [LARGE SCALE GENOMIC DNA]</scope>
    <source>
        <strain evidence="13">ATCC 35074 / DSM 20540 / JCM 6276 / NBRC 101906 / NCIMB 13154 / VKM Ac-1939 / CCM 2703 / MRP</strain>
    </source>
</reference>
<dbReference type="Gene3D" id="1.10.287.130">
    <property type="match status" value="1"/>
</dbReference>
<dbReference type="InterPro" id="IPR013767">
    <property type="entry name" value="PAS_fold"/>
</dbReference>
<dbReference type="InterPro" id="IPR003661">
    <property type="entry name" value="HisK_dim/P_dom"/>
</dbReference>
<dbReference type="Gene3D" id="3.30.450.20">
    <property type="entry name" value="PAS domain"/>
    <property type="match status" value="1"/>
</dbReference>
<evidence type="ECO:0000256" key="4">
    <source>
        <dbReference type="ARBA" id="ARBA00022679"/>
    </source>
</evidence>
<feature type="region of interest" description="Disordered" evidence="8">
    <location>
        <begin position="1"/>
        <end position="35"/>
    </location>
</feature>
<reference evidence="13" key="1">
    <citation type="submission" date="2011-02" db="EMBL/GenBank/DDBJ databases">
        <title>The complete sequence of chromosome of Deinococcus proteolyticus DSM 20540.</title>
        <authorList>
            <consortium name="US DOE Joint Genome Institute (JGI-PGF)"/>
            <person name="Lucas S."/>
            <person name="Copeland A."/>
            <person name="Lapidus A."/>
            <person name="Bruce D."/>
            <person name="Goodwin L."/>
            <person name="Pitluck S."/>
            <person name="Kyrpides N."/>
            <person name="Mavromatis K."/>
            <person name="Pagani I."/>
            <person name="Ivanova N."/>
            <person name="Ovchinnikova G."/>
            <person name="Zeytun A."/>
            <person name="Detter J.C."/>
            <person name="Han C."/>
            <person name="Land M."/>
            <person name="Hauser L."/>
            <person name="Markowitz V."/>
            <person name="Cheng J.-F."/>
            <person name="Hugenholtz P."/>
            <person name="Woyke T."/>
            <person name="Wu D."/>
            <person name="Pukall R."/>
            <person name="Steenblock K."/>
            <person name="Brambilla E."/>
            <person name="Klenk H.-P."/>
            <person name="Eisen J.A."/>
        </authorList>
    </citation>
    <scope>NUCLEOTIDE SEQUENCE [LARGE SCALE GENOMIC DNA]</scope>
    <source>
        <strain evidence="13">ATCC 35074 / DSM 20540 / JCM 6276 / NBRC 101906 / NCIMB 13154 / VKM Ac-1939 / CCM 2703 / MRP</strain>
    </source>
</reference>
<evidence type="ECO:0000313" key="13">
    <source>
        <dbReference type="Proteomes" id="UP000007718"/>
    </source>
</evidence>
<dbReference type="Gene3D" id="3.30.565.10">
    <property type="entry name" value="Histidine kinase-like ATPase, C-terminal domain"/>
    <property type="match status" value="1"/>
</dbReference>
<name>F0RLK9_DEIPM</name>
<dbReference type="KEGG" id="dpt:Deipr_1801"/>
<evidence type="ECO:0000313" key="12">
    <source>
        <dbReference type="EMBL" id="ADY26933.1"/>
    </source>
</evidence>
<dbReference type="OrthoDB" id="58669at2"/>
<dbReference type="eggNOG" id="COG4251">
    <property type="taxonomic scope" value="Bacteria"/>
</dbReference>
<dbReference type="EMBL" id="CP002536">
    <property type="protein sequence ID" value="ADY26933.1"/>
    <property type="molecule type" value="Genomic_DNA"/>
</dbReference>
<evidence type="ECO:0000256" key="8">
    <source>
        <dbReference type="SAM" id="MobiDB-lite"/>
    </source>
</evidence>
<dbReference type="PROSITE" id="PS50109">
    <property type="entry name" value="HIS_KIN"/>
    <property type="match status" value="1"/>
</dbReference>
<keyword evidence="6" id="KW-0472">Membrane</keyword>
<evidence type="ECO:0000256" key="3">
    <source>
        <dbReference type="ARBA" id="ARBA00022553"/>
    </source>
</evidence>
<evidence type="ECO:0000259" key="9">
    <source>
        <dbReference type="PROSITE" id="PS50109"/>
    </source>
</evidence>
<dbReference type="InterPro" id="IPR000700">
    <property type="entry name" value="PAS-assoc_C"/>
</dbReference>
<dbReference type="GO" id="GO:0030295">
    <property type="term" value="F:protein kinase activator activity"/>
    <property type="evidence" value="ECO:0007669"/>
    <property type="project" value="TreeGrafter"/>
</dbReference>
<evidence type="ECO:0000259" key="10">
    <source>
        <dbReference type="PROSITE" id="PS50112"/>
    </source>
</evidence>
<comment type="catalytic activity">
    <reaction evidence="1">
        <text>ATP + protein L-histidine = ADP + protein N-phospho-L-histidine.</text>
        <dbReference type="EC" id="2.7.13.3"/>
    </reaction>
</comment>
<organism evidence="12 13">
    <name type="scientific">Deinococcus proteolyticus (strain ATCC 35074 / DSM 20540 / JCM 6276 / NBRC 101906 / NCIMB 13154 / VKM Ac-1939 / CCM 2703 / MRP)</name>
    <dbReference type="NCBI Taxonomy" id="693977"/>
    <lineage>
        <taxon>Bacteria</taxon>
        <taxon>Thermotogati</taxon>
        <taxon>Deinococcota</taxon>
        <taxon>Deinococci</taxon>
        <taxon>Deinococcales</taxon>
        <taxon>Deinococcaceae</taxon>
        <taxon>Deinococcus</taxon>
    </lineage>
</organism>
<dbReference type="InterPro" id="IPR050351">
    <property type="entry name" value="BphY/WalK/GraS-like"/>
</dbReference>
<dbReference type="GO" id="GO:0016020">
    <property type="term" value="C:membrane"/>
    <property type="evidence" value="ECO:0007669"/>
    <property type="project" value="UniProtKB-SubCell"/>
</dbReference>
<dbReference type="Pfam" id="PF02518">
    <property type="entry name" value="HATPase_c"/>
    <property type="match status" value="1"/>
</dbReference>
<keyword evidence="13" id="KW-1185">Reference proteome</keyword>
<dbReference type="InterPro" id="IPR003594">
    <property type="entry name" value="HATPase_dom"/>
</dbReference>
<dbReference type="InterPro" id="IPR000014">
    <property type="entry name" value="PAS"/>
</dbReference>
<feature type="domain" description="Histidine kinase" evidence="9">
    <location>
        <begin position="212"/>
        <end position="421"/>
    </location>
</feature>
<dbReference type="PROSITE" id="PS50112">
    <property type="entry name" value="PAS"/>
    <property type="match status" value="1"/>
</dbReference>
<dbReference type="InterPro" id="IPR004358">
    <property type="entry name" value="Sig_transdc_His_kin-like_C"/>
</dbReference>
<accession>F0RLK9</accession>
<dbReference type="GO" id="GO:0000155">
    <property type="term" value="F:phosphorelay sensor kinase activity"/>
    <property type="evidence" value="ECO:0007669"/>
    <property type="project" value="InterPro"/>
</dbReference>
<proteinExistence type="predicted"/>
<dbReference type="Pfam" id="PF00512">
    <property type="entry name" value="HisKA"/>
    <property type="match status" value="1"/>
</dbReference>
<evidence type="ECO:0000256" key="1">
    <source>
        <dbReference type="ARBA" id="ARBA00000085"/>
    </source>
</evidence>
<keyword evidence="4" id="KW-0808">Transferase</keyword>
<dbReference type="NCBIfam" id="TIGR00229">
    <property type="entry name" value="sensory_box"/>
    <property type="match status" value="1"/>
</dbReference>
<dbReference type="GO" id="GO:0000156">
    <property type="term" value="F:phosphorelay response regulator activity"/>
    <property type="evidence" value="ECO:0007669"/>
    <property type="project" value="TreeGrafter"/>
</dbReference>
<dbReference type="InterPro" id="IPR005467">
    <property type="entry name" value="His_kinase_dom"/>
</dbReference>
<dbReference type="SUPFAM" id="SSF55785">
    <property type="entry name" value="PYP-like sensor domain (PAS domain)"/>
    <property type="match status" value="1"/>
</dbReference>
<dbReference type="CDD" id="cd00130">
    <property type="entry name" value="PAS"/>
    <property type="match status" value="1"/>
</dbReference>
<dbReference type="SMART" id="SM00387">
    <property type="entry name" value="HATPase_c"/>
    <property type="match status" value="1"/>
</dbReference>
<evidence type="ECO:0000256" key="2">
    <source>
        <dbReference type="ARBA" id="ARBA00012438"/>
    </source>
</evidence>
<dbReference type="PANTHER" id="PTHR42878:SF15">
    <property type="entry name" value="BACTERIOPHYTOCHROME"/>
    <property type="match status" value="1"/>
</dbReference>